<dbReference type="PANTHER" id="PTHR46889">
    <property type="entry name" value="TRANSPOSASE INSF FOR INSERTION SEQUENCE IS3B-RELATED"/>
    <property type="match status" value="1"/>
</dbReference>
<protein>
    <submittedName>
        <fullName evidence="2">Integrase core domain protein</fullName>
    </submittedName>
</protein>
<dbReference type="SUPFAM" id="SSF53098">
    <property type="entry name" value="Ribonuclease H-like"/>
    <property type="match status" value="1"/>
</dbReference>
<evidence type="ECO:0000313" key="3">
    <source>
        <dbReference type="Proteomes" id="UP000193862"/>
    </source>
</evidence>
<dbReference type="Pfam" id="PF13333">
    <property type="entry name" value="rve_2"/>
    <property type="match status" value="1"/>
</dbReference>
<name>A0A1Y5T6K9_9RHOB</name>
<dbReference type="GO" id="GO:0003676">
    <property type="term" value="F:nucleic acid binding"/>
    <property type="evidence" value="ECO:0007669"/>
    <property type="project" value="InterPro"/>
</dbReference>
<dbReference type="InterPro" id="IPR036397">
    <property type="entry name" value="RNaseH_sf"/>
</dbReference>
<evidence type="ECO:0000259" key="1">
    <source>
        <dbReference type="PROSITE" id="PS50994"/>
    </source>
</evidence>
<gene>
    <name evidence="2" type="ORF">AQS8620_02405</name>
</gene>
<keyword evidence="3" id="KW-1185">Reference proteome</keyword>
<accession>A0A1Y5T6K9</accession>
<dbReference type="PROSITE" id="PS50994">
    <property type="entry name" value="INTEGRASE"/>
    <property type="match status" value="1"/>
</dbReference>
<proteinExistence type="predicted"/>
<dbReference type="Gene3D" id="3.30.420.10">
    <property type="entry name" value="Ribonuclease H-like superfamily/Ribonuclease H"/>
    <property type="match status" value="1"/>
</dbReference>
<evidence type="ECO:0000313" key="2">
    <source>
        <dbReference type="EMBL" id="SLN54912.1"/>
    </source>
</evidence>
<feature type="domain" description="Integrase catalytic" evidence="1">
    <location>
        <begin position="1"/>
        <end position="109"/>
    </location>
</feature>
<dbReference type="InterPro" id="IPR012337">
    <property type="entry name" value="RNaseH-like_sf"/>
</dbReference>
<dbReference type="PANTHER" id="PTHR46889:SF4">
    <property type="entry name" value="TRANSPOSASE INSO FOR INSERTION SEQUENCE ELEMENT IS911B-RELATED"/>
    <property type="match status" value="1"/>
</dbReference>
<dbReference type="InterPro" id="IPR050900">
    <property type="entry name" value="Transposase_IS3/IS150/IS904"/>
</dbReference>
<dbReference type="Pfam" id="PF00665">
    <property type="entry name" value="rve"/>
    <property type="match status" value="1"/>
</dbReference>
<dbReference type="InterPro" id="IPR001584">
    <property type="entry name" value="Integrase_cat-core"/>
</dbReference>
<sequence length="116" mass="13888">MAIWRRKPGPGLLIHSDQGAQFTSREWAAFLREHGLEHSMSHQGNCHDNAVAESFFQLLKREKVRRRKYRTREEARRDVFEYIEMFYNPKRKHTNNSMLSPVDFEERQLKLEKVGV</sequence>
<organism evidence="2 3">
    <name type="scientific">Aquimixticola soesokkakensis</name>
    <dbReference type="NCBI Taxonomy" id="1519096"/>
    <lineage>
        <taxon>Bacteria</taxon>
        <taxon>Pseudomonadati</taxon>
        <taxon>Pseudomonadota</taxon>
        <taxon>Alphaproteobacteria</taxon>
        <taxon>Rhodobacterales</taxon>
        <taxon>Paracoccaceae</taxon>
        <taxon>Aquimixticola</taxon>
    </lineage>
</organism>
<dbReference type="GO" id="GO:0015074">
    <property type="term" value="P:DNA integration"/>
    <property type="evidence" value="ECO:0007669"/>
    <property type="project" value="InterPro"/>
</dbReference>
<dbReference type="AlphaFoldDB" id="A0A1Y5T6K9"/>
<reference evidence="2 3" key="1">
    <citation type="submission" date="2017-03" db="EMBL/GenBank/DDBJ databases">
        <authorList>
            <person name="Afonso C.L."/>
            <person name="Miller P.J."/>
            <person name="Scott M.A."/>
            <person name="Spackman E."/>
            <person name="Goraichik I."/>
            <person name="Dimitrov K.M."/>
            <person name="Suarez D.L."/>
            <person name="Swayne D.E."/>
        </authorList>
    </citation>
    <scope>NUCLEOTIDE SEQUENCE [LARGE SCALE GENOMIC DNA]</scope>
    <source>
        <strain evidence="2 3">CECT 8620</strain>
    </source>
</reference>
<dbReference type="Proteomes" id="UP000193862">
    <property type="component" value="Unassembled WGS sequence"/>
</dbReference>
<dbReference type="EMBL" id="FWFS01000009">
    <property type="protein sequence ID" value="SLN54912.1"/>
    <property type="molecule type" value="Genomic_DNA"/>
</dbReference>